<dbReference type="NCBIfam" id="TIGR04409">
    <property type="entry name" value="LptC_YrbK"/>
    <property type="match status" value="1"/>
</dbReference>
<name>A0ABR8JY39_9BACT</name>
<dbReference type="Gene3D" id="2.60.450.10">
    <property type="entry name" value="Lipopolysaccharide (LPS) transport protein A like domain"/>
    <property type="match status" value="1"/>
</dbReference>
<organism evidence="1 2">
    <name type="scientific">Hymenobacter armeniacus</name>
    <dbReference type="NCBI Taxonomy" id="2771358"/>
    <lineage>
        <taxon>Bacteria</taxon>
        <taxon>Pseudomonadati</taxon>
        <taxon>Bacteroidota</taxon>
        <taxon>Cytophagia</taxon>
        <taxon>Cytophagales</taxon>
        <taxon>Hymenobacteraceae</taxon>
        <taxon>Hymenobacter</taxon>
    </lineage>
</organism>
<keyword evidence="2" id="KW-1185">Reference proteome</keyword>
<dbReference type="InterPro" id="IPR010664">
    <property type="entry name" value="LipoPS_assembly_LptC-rel"/>
</dbReference>
<dbReference type="PROSITE" id="PS51257">
    <property type="entry name" value="PROKAR_LIPOPROTEIN"/>
    <property type="match status" value="1"/>
</dbReference>
<reference evidence="1 2" key="1">
    <citation type="submission" date="2020-09" db="EMBL/GenBank/DDBJ databases">
        <authorList>
            <person name="Kim M.K."/>
        </authorList>
    </citation>
    <scope>NUCLEOTIDE SEQUENCE [LARGE SCALE GENOMIC DNA]</scope>
    <source>
        <strain evidence="1 2">BT189</strain>
    </source>
</reference>
<dbReference type="Proteomes" id="UP000606003">
    <property type="component" value="Unassembled WGS sequence"/>
</dbReference>
<dbReference type="Pfam" id="PF06835">
    <property type="entry name" value="LptC"/>
    <property type="match status" value="1"/>
</dbReference>
<proteinExistence type="predicted"/>
<dbReference type="EMBL" id="JACXAC010000005">
    <property type="protein sequence ID" value="MBD2723535.1"/>
    <property type="molecule type" value="Genomic_DNA"/>
</dbReference>
<gene>
    <name evidence="1" type="primary">lptC</name>
    <name evidence="1" type="ORF">IC234_15500</name>
</gene>
<comment type="caution">
    <text evidence="1">The sequence shown here is derived from an EMBL/GenBank/DDBJ whole genome shotgun (WGS) entry which is preliminary data.</text>
</comment>
<protein>
    <submittedName>
        <fullName evidence="1">LPS export ABC transporter periplasmic protein LptC</fullName>
    </submittedName>
</protein>
<accession>A0ABR8JY39</accession>
<dbReference type="InterPro" id="IPR026265">
    <property type="entry name" value="LptC"/>
</dbReference>
<dbReference type="RefSeq" id="WP_190926324.1">
    <property type="nucleotide sequence ID" value="NZ_JACXAC010000005.1"/>
</dbReference>
<sequence length="189" mass="20845">MCTSKQQGWGSAAGLVLAVLALTSCDKQKVTGPTLVYTGPLMETTNVVELISDSAKLKFQLTAPLQQQFENSDFVWPKGVKVTFYSPDGKKTVVNTLTAKYGKYDKAKNLYTMRGAVQVVNVPKAQRMDTEELFFDKNKQIIYTDSAMAVRVETPTEILSGHGLWAKQDLNPYRIYNPTGIIDKVGAGL</sequence>
<evidence type="ECO:0000313" key="1">
    <source>
        <dbReference type="EMBL" id="MBD2723535.1"/>
    </source>
</evidence>
<evidence type="ECO:0000313" key="2">
    <source>
        <dbReference type="Proteomes" id="UP000606003"/>
    </source>
</evidence>